<keyword evidence="2" id="KW-0812">Transmembrane</keyword>
<reference evidence="3" key="1">
    <citation type="submission" date="2022-08" db="EMBL/GenBank/DDBJ databases">
        <authorList>
            <person name="Gutierrez-Valencia J."/>
        </authorList>
    </citation>
    <scope>NUCLEOTIDE SEQUENCE</scope>
</reference>
<dbReference type="AlphaFoldDB" id="A0AAV0MIB5"/>
<feature type="transmembrane region" description="Helical" evidence="2">
    <location>
        <begin position="58"/>
        <end position="79"/>
    </location>
</feature>
<evidence type="ECO:0000313" key="3">
    <source>
        <dbReference type="EMBL" id="CAI0446015.1"/>
    </source>
</evidence>
<evidence type="ECO:0000313" key="4">
    <source>
        <dbReference type="Proteomes" id="UP001154282"/>
    </source>
</evidence>
<keyword evidence="2" id="KW-1133">Transmembrane helix</keyword>
<evidence type="ECO:0000256" key="1">
    <source>
        <dbReference type="SAM" id="MobiDB-lite"/>
    </source>
</evidence>
<sequence>MVGEKRDSSGFSVLSGKKKKKKKRRDEEELGWPLTNFAEQGRGIVWGMKEMDRENGPSVSSILILWVIGIIYPSTMTFYQTCPSTIFYIKHA</sequence>
<protein>
    <submittedName>
        <fullName evidence="3">Uncharacterized protein</fullName>
    </submittedName>
</protein>
<name>A0AAV0MIB5_9ROSI</name>
<accession>A0AAV0MIB5</accession>
<dbReference type="EMBL" id="CAMGYJ010000007">
    <property type="protein sequence ID" value="CAI0446015.1"/>
    <property type="molecule type" value="Genomic_DNA"/>
</dbReference>
<keyword evidence="4" id="KW-1185">Reference proteome</keyword>
<feature type="region of interest" description="Disordered" evidence="1">
    <location>
        <begin position="1"/>
        <end position="28"/>
    </location>
</feature>
<dbReference type="Proteomes" id="UP001154282">
    <property type="component" value="Unassembled WGS sequence"/>
</dbReference>
<keyword evidence="2" id="KW-0472">Membrane</keyword>
<organism evidence="3 4">
    <name type="scientific">Linum tenue</name>
    <dbReference type="NCBI Taxonomy" id="586396"/>
    <lineage>
        <taxon>Eukaryota</taxon>
        <taxon>Viridiplantae</taxon>
        <taxon>Streptophyta</taxon>
        <taxon>Embryophyta</taxon>
        <taxon>Tracheophyta</taxon>
        <taxon>Spermatophyta</taxon>
        <taxon>Magnoliopsida</taxon>
        <taxon>eudicotyledons</taxon>
        <taxon>Gunneridae</taxon>
        <taxon>Pentapetalae</taxon>
        <taxon>rosids</taxon>
        <taxon>fabids</taxon>
        <taxon>Malpighiales</taxon>
        <taxon>Linaceae</taxon>
        <taxon>Linum</taxon>
    </lineage>
</organism>
<comment type="caution">
    <text evidence="3">The sequence shown here is derived from an EMBL/GenBank/DDBJ whole genome shotgun (WGS) entry which is preliminary data.</text>
</comment>
<proteinExistence type="predicted"/>
<evidence type="ECO:0000256" key="2">
    <source>
        <dbReference type="SAM" id="Phobius"/>
    </source>
</evidence>
<feature type="non-terminal residue" evidence="3">
    <location>
        <position position="92"/>
    </location>
</feature>
<gene>
    <name evidence="3" type="ORF">LITE_LOCUS28843</name>
</gene>